<dbReference type="InterPro" id="IPR000873">
    <property type="entry name" value="AMP-dep_synth/lig_dom"/>
</dbReference>
<dbReference type="Gene3D" id="3.40.50.12780">
    <property type="entry name" value="N-terminal domain of ligase-like"/>
    <property type="match status" value="1"/>
</dbReference>
<feature type="domain" description="AMP-dependent synthetase/ligase" evidence="1">
    <location>
        <begin position="22"/>
        <end position="366"/>
    </location>
</feature>
<accession>A0ABW4J5Z7</accession>
<dbReference type="InterPro" id="IPR050237">
    <property type="entry name" value="ATP-dep_AMP-bd_enzyme"/>
</dbReference>
<gene>
    <name evidence="3" type="ORF">ACFQ5M_06710</name>
</gene>
<evidence type="ECO:0000259" key="1">
    <source>
        <dbReference type="Pfam" id="PF00501"/>
    </source>
</evidence>
<dbReference type="EMBL" id="JBHTOP010000022">
    <property type="protein sequence ID" value="MFD1671776.1"/>
    <property type="molecule type" value="Genomic_DNA"/>
</dbReference>
<dbReference type="InterPro" id="IPR020845">
    <property type="entry name" value="AMP-binding_CS"/>
</dbReference>
<dbReference type="InterPro" id="IPR045851">
    <property type="entry name" value="AMP-bd_C_sf"/>
</dbReference>
<reference evidence="4" key="1">
    <citation type="journal article" date="2019" name="Int. J. Syst. Evol. Microbiol.">
        <title>The Global Catalogue of Microorganisms (GCM) 10K type strain sequencing project: providing services to taxonomists for standard genome sequencing and annotation.</title>
        <authorList>
            <consortium name="The Broad Institute Genomics Platform"/>
            <consortium name="The Broad Institute Genome Sequencing Center for Infectious Disease"/>
            <person name="Wu L."/>
            <person name="Ma J."/>
        </authorList>
    </citation>
    <scope>NUCLEOTIDE SEQUENCE [LARGE SCALE GENOMIC DNA]</scope>
    <source>
        <strain evidence="4">CCM 8896</strain>
    </source>
</reference>
<sequence length="509" mass="57389">MSNEKQTNYSKFKFKTLAEAWARRCEMSPQHIFLIEEGQQITYEQMDRLSNKVIEFFKQQGIQAMDLIAMQLPTSIASIAVVIASFKAHVVMMPLSMHLDAKEFERIFKKMAPKMFILASSDLCTELKNGEVQYHSVDSKLFDGACLINTDKIGSKLSPNIAAMLTTSGTTGLPKGVLLSQENILYSESHFTDIYEIDQTDRLLLALPINHAIGFHHGIVSTFLTGSTCVLLERYDSEKSIELIQKYHCTYALAVPTTAYDLFRKAPYKGFLKKIICGGSPISDQLLEASIDKDVPIYNVFGTTESVPFVCTTPEYYRRKNGHTTAGFPIPGVEVRLIDSKNKDITESHRSGEIYVRGPIVFEGYFQNDIATQKVLDEAGWFHTGDLGYYNQDLALEVTGRINDIIVRGGENISSVTVESVVSEYYKIRQVAAIGFKDCRLGERIAVCVVLKPAYAHITLNEITHFLELKNVQKKFWPEKIIVYKTMPMTDSGKIIKKALIQQLNDYKD</sequence>
<dbReference type="InterPro" id="IPR025110">
    <property type="entry name" value="AMP-bd_C"/>
</dbReference>
<dbReference type="Pfam" id="PF00501">
    <property type="entry name" value="AMP-binding"/>
    <property type="match status" value="1"/>
</dbReference>
<dbReference type="RefSeq" id="WP_125713829.1">
    <property type="nucleotide sequence ID" value="NZ_JBHTOP010000022.1"/>
</dbReference>
<evidence type="ECO:0000313" key="4">
    <source>
        <dbReference type="Proteomes" id="UP001597267"/>
    </source>
</evidence>
<dbReference type="PANTHER" id="PTHR43767">
    <property type="entry name" value="LONG-CHAIN-FATTY-ACID--COA LIGASE"/>
    <property type="match status" value="1"/>
</dbReference>
<proteinExistence type="predicted"/>
<organism evidence="3 4">
    <name type="scientific">Agrilactobacillus yilanensis</name>
    <dbReference type="NCBI Taxonomy" id="2485997"/>
    <lineage>
        <taxon>Bacteria</taxon>
        <taxon>Bacillati</taxon>
        <taxon>Bacillota</taxon>
        <taxon>Bacilli</taxon>
        <taxon>Lactobacillales</taxon>
        <taxon>Lactobacillaceae</taxon>
        <taxon>Agrilactobacillus</taxon>
    </lineage>
</organism>
<evidence type="ECO:0000259" key="2">
    <source>
        <dbReference type="Pfam" id="PF13193"/>
    </source>
</evidence>
<comment type="caution">
    <text evidence="3">The sequence shown here is derived from an EMBL/GenBank/DDBJ whole genome shotgun (WGS) entry which is preliminary data.</text>
</comment>
<name>A0ABW4J5Z7_9LACO</name>
<dbReference type="PROSITE" id="PS00455">
    <property type="entry name" value="AMP_BINDING"/>
    <property type="match status" value="1"/>
</dbReference>
<keyword evidence="4" id="KW-1185">Reference proteome</keyword>
<dbReference type="Gene3D" id="3.30.300.30">
    <property type="match status" value="1"/>
</dbReference>
<dbReference type="Pfam" id="PF13193">
    <property type="entry name" value="AMP-binding_C"/>
    <property type="match status" value="1"/>
</dbReference>
<dbReference type="InterPro" id="IPR042099">
    <property type="entry name" value="ANL_N_sf"/>
</dbReference>
<protein>
    <submittedName>
        <fullName evidence="3">Class I adenylate-forming enzyme family protein</fullName>
    </submittedName>
</protein>
<evidence type="ECO:0000313" key="3">
    <source>
        <dbReference type="EMBL" id="MFD1671776.1"/>
    </source>
</evidence>
<dbReference type="Proteomes" id="UP001597267">
    <property type="component" value="Unassembled WGS sequence"/>
</dbReference>
<dbReference type="SUPFAM" id="SSF56801">
    <property type="entry name" value="Acetyl-CoA synthetase-like"/>
    <property type="match status" value="1"/>
</dbReference>
<dbReference type="PANTHER" id="PTHR43767:SF10">
    <property type="entry name" value="SURFACTIN SYNTHASE SUBUNIT 1"/>
    <property type="match status" value="1"/>
</dbReference>
<feature type="domain" description="AMP-binding enzyme C-terminal" evidence="2">
    <location>
        <begin position="418"/>
        <end position="494"/>
    </location>
</feature>